<protein>
    <submittedName>
        <fullName evidence="1">Porin</fullName>
    </submittedName>
</protein>
<gene>
    <name evidence="1" type="ORF">ACFPFU_06140</name>
</gene>
<sequence>MNVFRFLVCFFGGALVFPHQTEGQQQKGILTFSGYVEAYYSYDFNRPDNHEKPPALYNFKRHNEFSVNLALLSMAYNDGKVRSNVALMAGDYARYNLADEPTWAQFIYEASVGVQLWDKLWLDMGVMPSHIGFESAVGMDCWHLTRSLLAENSPYFLTGARFTYSHTEKLDFILWLTNGWQNVQRTHRNQALGAGLGVNYRPMKGMEFNFANYFGNEYPQTLNVYRYFNNFYLQYAWDAWGITLGTDYGVEQKLFSSLFNHWYGLTFSLRRDLTEKTGLAFRAEHYSDTNSVILDTGMRLSGFSLNLDHRISEKAMIRVEARQLQSPEAVFEMPAGKLSKGNTAISTSLAVKF</sequence>
<evidence type="ECO:0000313" key="1">
    <source>
        <dbReference type="EMBL" id="MFC4871259.1"/>
    </source>
</evidence>
<comment type="caution">
    <text evidence="1">The sequence shown here is derived from an EMBL/GenBank/DDBJ whole genome shotgun (WGS) entry which is preliminary data.</text>
</comment>
<organism evidence="1 2">
    <name type="scientific">Negadavirga shengliensis</name>
    <dbReference type="NCBI Taxonomy" id="1389218"/>
    <lineage>
        <taxon>Bacteria</taxon>
        <taxon>Pseudomonadati</taxon>
        <taxon>Bacteroidota</taxon>
        <taxon>Cytophagia</taxon>
        <taxon>Cytophagales</taxon>
        <taxon>Cyclobacteriaceae</taxon>
        <taxon>Negadavirga</taxon>
    </lineage>
</organism>
<dbReference type="Pfam" id="PF07642">
    <property type="entry name" value="BBP2"/>
    <property type="match status" value="1"/>
</dbReference>
<dbReference type="SUPFAM" id="SSF56935">
    <property type="entry name" value="Porins"/>
    <property type="match status" value="1"/>
</dbReference>
<dbReference type="RefSeq" id="WP_377062568.1">
    <property type="nucleotide sequence ID" value="NZ_JBHSJJ010000003.1"/>
</dbReference>
<name>A0ABV9SXZ4_9BACT</name>
<dbReference type="Proteomes" id="UP001595818">
    <property type="component" value="Unassembled WGS sequence"/>
</dbReference>
<reference evidence="2" key="1">
    <citation type="journal article" date="2019" name="Int. J. Syst. Evol. Microbiol.">
        <title>The Global Catalogue of Microorganisms (GCM) 10K type strain sequencing project: providing services to taxonomists for standard genome sequencing and annotation.</title>
        <authorList>
            <consortium name="The Broad Institute Genomics Platform"/>
            <consortium name="The Broad Institute Genome Sequencing Center for Infectious Disease"/>
            <person name="Wu L."/>
            <person name="Ma J."/>
        </authorList>
    </citation>
    <scope>NUCLEOTIDE SEQUENCE [LARGE SCALE GENOMIC DNA]</scope>
    <source>
        <strain evidence="2">CGMCC 4.7466</strain>
    </source>
</reference>
<dbReference type="EMBL" id="JBHSJJ010000003">
    <property type="protein sequence ID" value="MFC4871259.1"/>
    <property type="molecule type" value="Genomic_DNA"/>
</dbReference>
<accession>A0ABV9SXZ4</accession>
<dbReference type="InterPro" id="IPR011486">
    <property type="entry name" value="BBP2"/>
</dbReference>
<evidence type="ECO:0000313" key="2">
    <source>
        <dbReference type="Proteomes" id="UP001595818"/>
    </source>
</evidence>
<proteinExistence type="predicted"/>
<keyword evidence="2" id="KW-1185">Reference proteome</keyword>